<keyword evidence="7" id="KW-0143">Chaperone</keyword>
<dbReference type="SUPFAM" id="SSF109998">
    <property type="entry name" value="Triger factor/SurA peptide-binding domain-like"/>
    <property type="match status" value="1"/>
</dbReference>
<evidence type="ECO:0000256" key="7">
    <source>
        <dbReference type="ARBA" id="ARBA00023186"/>
    </source>
</evidence>
<keyword evidence="3" id="KW-0997">Cell inner membrane</keyword>
<evidence type="ECO:0000256" key="4">
    <source>
        <dbReference type="ARBA" id="ARBA00022692"/>
    </source>
</evidence>
<dbReference type="Proteomes" id="UP001596037">
    <property type="component" value="Unassembled WGS sequence"/>
</dbReference>
<evidence type="ECO:0000256" key="3">
    <source>
        <dbReference type="ARBA" id="ARBA00022519"/>
    </source>
</evidence>
<evidence type="ECO:0000256" key="5">
    <source>
        <dbReference type="ARBA" id="ARBA00022989"/>
    </source>
</evidence>
<protein>
    <recommendedName>
        <fullName evidence="9">Periplasmic chaperone PpiD</fullName>
    </recommendedName>
    <alternativeName>
        <fullName evidence="10">Periplasmic folding chaperone</fullName>
    </alternativeName>
</protein>
<dbReference type="InterPro" id="IPR000297">
    <property type="entry name" value="PPIase_PpiC"/>
</dbReference>
<dbReference type="EMBL" id="JBHSMF010000009">
    <property type="protein sequence ID" value="MFC5499595.1"/>
    <property type="molecule type" value="Genomic_DNA"/>
</dbReference>
<evidence type="ECO:0000313" key="13">
    <source>
        <dbReference type="EMBL" id="MFC5499595.1"/>
    </source>
</evidence>
<proteinExistence type="inferred from homology"/>
<dbReference type="InterPro" id="IPR027304">
    <property type="entry name" value="Trigger_fact/SurA_dom_sf"/>
</dbReference>
<dbReference type="PANTHER" id="PTHR47529:SF1">
    <property type="entry name" value="PERIPLASMIC CHAPERONE PPID"/>
    <property type="match status" value="1"/>
</dbReference>
<keyword evidence="2" id="KW-1003">Cell membrane</keyword>
<dbReference type="PROSITE" id="PS50198">
    <property type="entry name" value="PPIC_PPIASE_2"/>
    <property type="match status" value="1"/>
</dbReference>
<comment type="caution">
    <text evidence="13">The sequence shown here is derived from an EMBL/GenBank/DDBJ whole genome shotgun (WGS) entry which is preliminary data.</text>
</comment>
<evidence type="ECO:0000256" key="6">
    <source>
        <dbReference type="ARBA" id="ARBA00023136"/>
    </source>
</evidence>
<comment type="subcellular location">
    <subcellularLocation>
        <location evidence="1">Cell inner membrane</location>
        <topology evidence="1">Single-pass type II membrane protein</topology>
        <orientation evidence="1">Periplasmic side</orientation>
    </subcellularLocation>
</comment>
<comment type="similarity">
    <text evidence="8">Belongs to the PpiD chaperone family.</text>
</comment>
<keyword evidence="6" id="KW-0472">Membrane</keyword>
<evidence type="ECO:0000259" key="12">
    <source>
        <dbReference type="PROSITE" id="PS50198"/>
    </source>
</evidence>
<gene>
    <name evidence="13" type="ORF">ACFPOE_18770</name>
</gene>
<dbReference type="InterPro" id="IPR046357">
    <property type="entry name" value="PPIase_dom_sf"/>
</dbReference>
<dbReference type="Gene3D" id="1.10.4030.10">
    <property type="entry name" value="Porin chaperone SurA, peptide-binding domain"/>
    <property type="match status" value="1"/>
</dbReference>
<feature type="domain" description="PpiC" evidence="12">
    <location>
        <begin position="268"/>
        <end position="371"/>
    </location>
</feature>
<dbReference type="PANTHER" id="PTHR47529">
    <property type="entry name" value="PEPTIDYL-PROLYL CIS-TRANS ISOMERASE D"/>
    <property type="match status" value="1"/>
</dbReference>
<evidence type="ECO:0000256" key="11">
    <source>
        <dbReference type="PROSITE-ProRule" id="PRU00278"/>
    </source>
</evidence>
<accession>A0ABW0NG19</accession>
<evidence type="ECO:0000313" key="14">
    <source>
        <dbReference type="Proteomes" id="UP001596037"/>
    </source>
</evidence>
<evidence type="ECO:0000256" key="2">
    <source>
        <dbReference type="ARBA" id="ARBA00022475"/>
    </source>
</evidence>
<evidence type="ECO:0000256" key="9">
    <source>
        <dbReference type="ARBA" id="ARBA00040743"/>
    </source>
</evidence>
<reference evidence="14" key="1">
    <citation type="journal article" date="2019" name="Int. J. Syst. Evol. Microbiol.">
        <title>The Global Catalogue of Microorganisms (GCM) 10K type strain sequencing project: providing services to taxonomists for standard genome sequencing and annotation.</title>
        <authorList>
            <consortium name="The Broad Institute Genomics Platform"/>
            <consortium name="The Broad Institute Genome Sequencing Center for Infectious Disease"/>
            <person name="Wu L."/>
            <person name="Ma J."/>
        </authorList>
    </citation>
    <scope>NUCLEOTIDE SEQUENCE [LARGE SCALE GENOMIC DNA]</scope>
    <source>
        <strain evidence="14">CCUG 57401</strain>
    </source>
</reference>
<dbReference type="Pfam" id="PF13616">
    <property type="entry name" value="Rotamase_3"/>
    <property type="match status" value="1"/>
</dbReference>
<dbReference type="Gene3D" id="3.10.50.40">
    <property type="match status" value="1"/>
</dbReference>
<name>A0ABW0NG19_9BURK</name>
<dbReference type="Pfam" id="PF13624">
    <property type="entry name" value="SurA_N_3"/>
    <property type="match status" value="1"/>
</dbReference>
<evidence type="ECO:0000256" key="1">
    <source>
        <dbReference type="ARBA" id="ARBA00004382"/>
    </source>
</evidence>
<evidence type="ECO:0000256" key="8">
    <source>
        <dbReference type="ARBA" id="ARBA00038408"/>
    </source>
</evidence>
<keyword evidence="11" id="KW-0413">Isomerase</keyword>
<dbReference type="SUPFAM" id="SSF54534">
    <property type="entry name" value="FKBP-like"/>
    <property type="match status" value="1"/>
</dbReference>
<keyword evidence="14" id="KW-1185">Reference proteome</keyword>
<keyword evidence="4" id="KW-0812">Transmembrane</keyword>
<evidence type="ECO:0000256" key="10">
    <source>
        <dbReference type="ARBA" id="ARBA00042775"/>
    </source>
</evidence>
<dbReference type="RefSeq" id="WP_376851813.1">
    <property type="nucleotide sequence ID" value="NZ_JBHSMF010000009.1"/>
</dbReference>
<keyword evidence="5" id="KW-1133">Transmembrane helix</keyword>
<sequence>MFDFVRKHTKVMQFVLFLLVFPSFVLFGLEGYNRYKEKGEPVARVDGHDILQSDWDNAHKAEVERIRQSAPNLDPKMFDTPEARYTTLERLVRERVLAAAAVQSKLVTSDAQLARELQSNQLIASLRGPDGKLDMVRYRQLVGGQGMTPEMFENSVRQDVSMRQVLAGLGGSTLATGAVASTAINSFLEKREVQTAMFATPAFAAKVNASDADLEAYYKQNIAQFQAPEEAVIEYVVLDPDAVMKDISVPEADLKTYYDQNIQRLTGQEERRASHILVAAPKGAPAEERAKAKAKAEQLLAAVKKAPDSFAEVAKKNSQDPGSAAKGGDLDFFARGAMAKPFEDVAFSLKKGEISDVVETEFGYHIIRVTDIKAPKQRSFEEMKPQLETELKKQQATKKFAEAADIFSNAVYEQADSLKPAADKLKLQVQTASGITRLPAPGAKGPLASPKFLSALFAPDAVDKKRNTEATETGPSQLASGRIVKYTPAHARPFAEVKEQVRERLVAARGAELAKKEGMAKLAAWKANPASAELQPAITVSREDAQKQPPGLVEAALRADPAALPAFVGVDLGPQGYAVVKVVKVLPREPATAEAAKQELQQYSRAWGQAENMAYYNMLKDRFKTEIKVPKPASARSDGLVVAR</sequence>
<organism evidence="13 14">
    <name type="scientific">Caenimonas terrae</name>
    <dbReference type="NCBI Taxonomy" id="696074"/>
    <lineage>
        <taxon>Bacteria</taxon>
        <taxon>Pseudomonadati</taxon>
        <taxon>Pseudomonadota</taxon>
        <taxon>Betaproteobacteria</taxon>
        <taxon>Burkholderiales</taxon>
        <taxon>Comamonadaceae</taxon>
        <taxon>Caenimonas</taxon>
    </lineage>
</organism>
<dbReference type="InterPro" id="IPR052029">
    <property type="entry name" value="PpiD_chaperone"/>
</dbReference>
<keyword evidence="11" id="KW-0697">Rotamase</keyword>